<reference evidence="2" key="1">
    <citation type="submission" date="2014-09" db="EMBL/GenBank/DDBJ databases">
        <authorList>
            <person name="Magalhaes I.L.F."/>
            <person name="Oliveira U."/>
            <person name="Santos F.R."/>
            <person name="Vidigal T.H.D.A."/>
            <person name="Brescovit A.D."/>
            <person name="Santos A.J."/>
        </authorList>
    </citation>
    <scope>NUCLEOTIDE SEQUENCE</scope>
    <source>
        <tissue evidence="2">Shoot tissue taken approximately 20 cm above the soil surface</tissue>
    </source>
</reference>
<name>A0A0A9A780_ARUDO</name>
<protein>
    <submittedName>
        <fullName evidence="2">Uncharacterized protein</fullName>
    </submittedName>
</protein>
<evidence type="ECO:0000313" key="2">
    <source>
        <dbReference type="EMBL" id="JAD47519.1"/>
    </source>
</evidence>
<dbReference type="AlphaFoldDB" id="A0A0A9A780"/>
<accession>A0A0A9A780</accession>
<keyword evidence="1" id="KW-0472">Membrane</keyword>
<dbReference type="EMBL" id="GBRH01250376">
    <property type="protein sequence ID" value="JAD47519.1"/>
    <property type="molecule type" value="Transcribed_RNA"/>
</dbReference>
<keyword evidence="1" id="KW-1133">Transmembrane helix</keyword>
<proteinExistence type="predicted"/>
<evidence type="ECO:0000256" key="1">
    <source>
        <dbReference type="SAM" id="Phobius"/>
    </source>
</evidence>
<reference evidence="2" key="2">
    <citation type="journal article" date="2015" name="Data Brief">
        <title>Shoot transcriptome of the giant reed, Arundo donax.</title>
        <authorList>
            <person name="Barrero R.A."/>
            <person name="Guerrero F.D."/>
            <person name="Moolhuijzen P."/>
            <person name="Goolsby J.A."/>
            <person name="Tidwell J."/>
            <person name="Bellgard S.E."/>
            <person name="Bellgard M.I."/>
        </authorList>
    </citation>
    <scope>NUCLEOTIDE SEQUENCE</scope>
    <source>
        <tissue evidence="2">Shoot tissue taken approximately 20 cm above the soil surface</tissue>
    </source>
</reference>
<keyword evidence="1" id="KW-0812">Transmembrane</keyword>
<sequence length="35" mass="4342">MANISALLWLWLFVRWCFLFLFKYTTVFLFSSCHH</sequence>
<organism evidence="2">
    <name type="scientific">Arundo donax</name>
    <name type="common">Giant reed</name>
    <name type="synonym">Donax arundinaceus</name>
    <dbReference type="NCBI Taxonomy" id="35708"/>
    <lineage>
        <taxon>Eukaryota</taxon>
        <taxon>Viridiplantae</taxon>
        <taxon>Streptophyta</taxon>
        <taxon>Embryophyta</taxon>
        <taxon>Tracheophyta</taxon>
        <taxon>Spermatophyta</taxon>
        <taxon>Magnoliopsida</taxon>
        <taxon>Liliopsida</taxon>
        <taxon>Poales</taxon>
        <taxon>Poaceae</taxon>
        <taxon>PACMAD clade</taxon>
        <taxon>Arundinoideae</taxon>
        <taxon>Arundineae</taxon>
        <taxon>Arundo</taxon>
    </lineage>
</organism>
<feature type="transmembrane region" description="Helical" evidence="1">
    <location>
        <begin position="6"/>
        <end position="30"/>
    </location>
</feature>